<feature type="domain" description="JmjC" evidence="2">
    <location>
        <begin position="120"/>
        <end position="275"/>
    </location>
</feature>
<dbReference type="PANTHER" id="PTHR12480:SF6">
    <property type="entry name" value="2-OXOGLUTARATE AND IRON-DEPENDENT OXYGENASE JMJD4"/>
    <property type="match status" value="1"/>
</dbReference>
<dbReference type="GO" id="GO:0005634">
    <property type="term" value="C:nucleus"/>
    <property type="evidence" value="ECO:0007669"/>
    <property type="project" value="TreeGrafter"/>
</dbReference>
<sequence length="630" mass="73662">MDIESNEIPYYETPPSYEEFLQNHLIPNVPAVIGPKLTEHWESRKHWVVPTGSVDGPKYKPNYGYLRDRFGTAKGQVARCNKRHFTDQVRKETSFKDFVDLWEADDGKESLYYLKDCHLAKTFPQDIFYTVPDIFQDDWLNEYWNQTSNDDYKFSYMGGDTTFTPLHADVYRSYSWSSNICGIKKWTFFPPNQEELFMDKYGNMVYDIRRVRTEDFPKFERAKRIILYQKDGETVFVPSGWFHQVENIGAAISINQNWANACNLKHTFGSLNKDLNDCTRAIQDIKDGMSRWLGLEDISEYVALRCKEPIDFIGSPKPTTFEMANGADKHSFGIVVERTSTPRKEKVADWAGSKRATITQNSPKQQDEWKDVYSNIKQMDQFYDATFYAWLKSEENVLVTSIYLHRIANEYPLERIVNALEWLTTDWRWESTSILVRHVTVDWCDDKGDMKRAKLLRHLTSQWATHYTATLISTVLMSCPYSNCVILKRERFLREFTKNWDFSKLSEFFMFLRSRANIDYKFKCIMLQEAARRDVSIMKETIHHPTNHHRRTSSNDFQRLKEDDHLSSSSSTTTSRYHHPHHHHHHHTSASTLTMTTTTSTTTTSTSSDNLIPSPSSSSSNNDKKRITVI</sequence>
<dbReference type="GO" id="GO:0043565">
    <property type="term" value="F:sequence-specific DNA binding"/>
    <property type="evidence" value="ECO:0007669"/>
    <property type="project" value="TreeGrafter"/>
</dbReference>
<dbReference type="InterPro" id="IPR050910">
    <property type="entry name" value="JMJD6_ArgDemeth/LysHydrox"/>
</dbReference>
<comment type="caution">
    <text evidence="3">The sequence shown here is derived from an EMBL/GenBank/DDBJ whole genome shotgun (WGS) entry which is preliminary data.</text>
</comment>
<dbReference type="InterPro" id="IPR041667">
    <property type="entry name" value="Cupin_8"/>
</dbReference>
<dbReference type="InterPro" id="IPR003347">
    <property type="entry name" value="JmjC_dom"/>
</dbReference>
<dbReference type="SUPFAM" id="SSF51197">
    <property type="entry name" value="Clavaminate synthase-like"/>
    <property type="match status" value="1"/>
</dbReference>
<organism evidence="3 4">
    <name type="scientific">Mucor saturninus</name>
    <dbReference type="NCBI Taxonomy" id="64648"/>
    <lineage>
        <taxon>Eukaryota</taxon>
        <taxon>Fungi</taxon>
        <taxon>Fungi incertae sedis</taxon>
        <taxon>Mucoromycota</taxon>
        <taxon>Mucoromycotina</taxon>
        <taxon>Mucoromycetes</taxon>
        <taxon>Mucorales</taxon>
        <taxon>Mucorineae</taxon>
        <taxon>Mucoraceae</taxon>
        <taxon>Mucor</taxon>
    </lineage>
</organism>
<feature type="compositionally biased region" description="Basic residues" evidence="1">
    <location>
        <begin position="576"/>
        <end position="588"/>
    </location>
</feature>
<protein>
    <recommendedName>
        <fullName evidence="2">JmjC domain-containing protein</fullName>
    </recommendedName>
</protein>
<proteinExistence type="predicted"/>
<evidence type="ECO:0000313" key="4">
    <source>
        <dbReference type="Proteomes" id="UP000603453"/>
    </source>
</evidence>
<evidence type="ECO:0000259" key="2">
    <source>
        <dbReference type="PROSITE" id="PS51184"/>
    </source>
</evidence>
<name>A0A8H7V361_9FUNG</name>
<dbReference type="Pfam" id="PF13621">
    <property type="entry name" value="Cupin_8"/>
    <property type="match status" value="1"/>
</dbReference>
<dbReference type="SMART" id="SM00558">
    <property type="entry name" value="JmjC"/>
    <property type="match status" value="1"/>
</dbReference>
<evidence type="ECO:0000256" key="1">
    <source>
        <dbReference type="SAM" id="MobiDB-lite"/>
    </source>
</evidence>
<dbReference type="GO" id="GO:0005737">
    <property type="term" value="C:cytoplasm"/>
    <property type="evidence" value="ECO:0007669"/>
    <property type="project" value="TreeGrafter"/>
</dbReference>
<dbReference type="OrthoDB" id="424465at2759"/>
<accession>A0A8H7V361</accession>
<dbReference type="EMBL" id="JAEPRD010000049">
    <property type="protein sequence ID" value="KAG2203767.1"/>
    <property type="molecule type" value="Genomic_DNA"/>
</dbReference>
<dbReference type="PROSITE" id="PS51184">
    <property type="entry name" value="JMJC"/>
    <property type="match status" value="1"/>
</dbReference>
<dbReference type="Gene3D" id="2.60.120.650">
    <property type="entry name" value="Cupin"/>
    <property type="match status" value="1"/>
</dbReference>
<keyword evidence="4" id="KW-1185">Reference proteome</keyword>
<gene>
    <name evidence="3" type="ORF">INT47_012700</name>
</gene>
<evidence type="ECO:0000313" key="3">
    <source>
        <dbReference type="EMBL" id="KAG2203767.1"/>
    </source>
</evidence>
<feature type="compositionally biased region" description="Low complexity" evidence="1">
    <location>
        <begin position="589"/>
        <end position="621"/>
    </location>
</feature>
<feature type="region of interest" description="Disordered" evidence="1">
    <location>
        <begin position="541"/>
        <end position="630"/>
    </location>
</feature>
<dbReference type="Proteomes" id="UP000603453">
    <property type="component" value="Unassembled WGS sequence"/>
</dbReference>
<reference evidence="3" key="1">
    <citation type="submission" date="2020-12" db="EMBL/GenBank/DDBJ databases">
        <title>Metabolic potential, ecology and presence of endohyphal bacteria is reflected in genomic diversity of Mucoromycotina.</title>
        <authorList>
            <person name="Muszewska A."/>
            <person name="Okrasinska A."/>
            <person name="Steczkiewicz K."/>
            <person name="Drgas O."/>
            <person name="Orlowska M."/>
            <person name="Perlinska-Lenart U."/>
            <person name="Aleksandrzak-Piekarczyk T."/>
            <person name="Szatraj K."/>
            <person name="Zielenkiewicz U."/>
            <person name="Pilsyk S."/>
            <person name="Malc E."/>
            <person name="Mieczkowski P."/>
            <person name="Kruszewska J.S."/>
            <person name="Biernat P."/>
            <person name="Pawlowska J."/>
        </authorList>
    </citation>
    <scope>NUCLEOTIDE SEQUENCE</scope>
    <source>
        <strain evidence="3">WA0000017839</strain>
    </source>
</reference>
<dbReference type="AlphaFoldDB" id="A0A8H7V361"/>
<dbReference type="PANTHER" id="PTHR12480">
    <property type="entry name" value="ARGININE DEMETHYLASE AND LYSYL-HYDROXYLASE JMJD"/>
    <property type="match status" value="1"/>
</dbReference>
<dbReference type="GO" id="GO:0016706">
    <property type="term" value="F:2-oxoglutarate-dependent dioxygenase activity"/>
    <property type="evidence" value="ECO:0007669"/>
    <property type="project" value="TreeGrafter"/>
</dbReference>
<dbReference type="GO" id="GO:0045905">
    <property type="term" value="P:positive regulation of translational termination"/>
    <property type="evidence" value="ECO:0007669"/>
    <property type="project" value="TreeGrafter"/>
</dbReference>